<dbReference type="AlphaFoldDB" id="X0WGK2"/>
<sequence>DAKEPNPGSRSTLTYYRKKKVTKRRMLTEKIQAKSLERSFIHIRSKLLIYQWTHFTLSDNYAPGIPYQKQEENTHLVKTGTFPFPKKYLAG</sequence>
<reference evidence="1" key="1">
    <citation type="journal article" date="2014" name="Front. Microbiol.">
        <title>High frequency of phylogenetically diverse reductive dehalogenase-homologous genes in deep subseafloor sedimentary metagenomes.</title>
        <authorList>
            <person name="Kawai M."/>
            <person name="Futagami T."/>
            <person name="Toyoda A."/>
            <person name="Takaki Y."/>
            <person name="Nishi S."/>
            <person name="Hori S."/>
            <person name="Arai W."/>
            <person name="Tsubouchi T."/>
            <person name="Morono Y."/>
            <person name="Uchiyama I."/>
            <person name="Ito T."/>
            <person name="Fujiyama A."/>
            <person name="Inagaki F."/>
            <person name="Takami H."/>
        </authorList>
    </citation>
    <scope>NUCLEOTIDE SEQUENCE</scope>
    <source>
        <strain evidence="1">Expedition CK06-06</strain>
    </source>
</reference>
<gene>
    <name evidence="1" type="ORF">S01H1_73564</name>
</gene>
<evidence type="ECO:0000313" key="1">
    <source>
        <dbReference type="EMBL" id="GAG30059.1"/>
    </source>
</evidence>
<name>X0WGK2_9ZZZZ</name>
<protein>
    <submittedName>
        <fullName evidence="1">Uncharacterized protein</fullName>
    </submittedName>
</protein>
<proteinExistence type="predicted"/>
<comment type="caution">
    <text evidence="1">The sequence shown here is derived from an EMBL/GenBank/DDBJ whole genome shotgun (WGS) entry which is preliminary data.</text>
</comment>
<accession>X0WGK2</accession>
<organism evidence="1">
    <name type="scientific">marine sediment metagenome</name>
    <dbReference type="NCBI Taxonomy" id="412755"/>
    <lineage>
        <taxon>unclassified sequences</taxon>
        <taxon>metagenomes</taxon>
        <taxon>ecological metagenomes</taxon>
    </lineage>
</organism>
<dbReference type="EMBL" id="BARS01049163">
    <property type="protein sequence ID" value="GAG30059.1"/>
    <property type="molecule type" value="Genomic_DNA"/>
</dbReference>
<feature type="non-terminal residue" evidence="1">
    <location>
        <position position="1"/>
    </location>
</feature>